<gene>
    <name evidence="3" type="ORF">SORBI_3009G181000</name>
</gene>
<evidence type="ECO:0000256" key="2">
    <source>
        <dbReference type="SAM" id="SignalP"/>
    </source>
</evidence>
<dbReference type="EMBL" id="CM000768">
    <property type="protein sequence ID" value="KXG22250.1"/>
    <property type="molecule type" value="Genomic_DNA"/>
</dbReference>
<keyword evidence="4" id="KW-1185">Reference proteome</keyword>
<reference evidence="3 4" key="1">
    <citation type="journal article" date="2009" name="Nature">
        <title>The Sorghum bicolor genome and the diversification of grasses.</title>
        <authorList>
            <person name="Paterson A.H."/>
            <person name="Bowers J.E."/>
            <person name="Bruggmann R."/>
            <person name="Dubchak I."/>
            <person name="Grimwood J."/>
            <person name="Gundlach H."/>
            <person name="Haberer G."/>
            <person name="Hellsten U."/>
            <person name="Mitros T."/>
            <person name="Poliakov A."/>
            <person name="Schmutz J."/>
            <person name="Spannagl M."/>
            <person name="Tang H."/>
            <person name="Wang X."/>
            <person name="Wicker T."/>
            <person name="Bharti A.K."/>
            <person name="Chapman J."/>
            <person name="Feltus F.A."/>
            <person name="Gowik U."/>
            <person name="Grigoriev I.V."/>
            <person name="Lyons E."/>
            <person name="Maher C.A."/>
            <person name="Martis M."/>
            <person name="Narechania A."/>
            <person name="Otillar R.P."/>
            <person name="Penning B.W."/>
            <person name="Salamov A.A."/>
            <person name="Wang Y."/>
            <person name="Zhang L."/>
            <person name="Carpita N.C."/>
            <person name="Freeling M."/>
            <person name="Gingle A.R."/>
            <person name="Hash C.T."/>
            <person name="Keller B."/>
            <person name="Klein P."/>
            <person name="Kresovich S."/>
            <person name="McCann M.C."/>
            <person name="Ming R."/>
            <person name="Peterson D.G."/>
            <person name="Mehboob-ur-Rahman"/>
            <person name="Ware D."/>
            <person name="Westhoff P."/>
            <person name="Mayer K.F."/>
            <person name="Messing J."/>
            <person name="Rokhsar D.S."/>
        </authorList>
    </citation>
    <scope>NUCLEOTIDE SEQUENCE [LARGE SCALE GENOMIC DNA]</scope>
    <source>
        <strain evidence="4">cv. BTx623</strain>
    </source>
</reference>
<dbReference type="Gramene" id="KXG22250">
    <property type="protein sequence ID" value="KXG22250"/>
    <property type="gene ID" value="SORBI_3009G181000"/>
</dbReference>
<dbReference type="Proteomes" id="UP000000768">
    <property type="component" value="Chromosome 9"/>
</dbReference>
<feature type="chain" id="PRO_5008588795" description="Secreted protein" evidence="2">
    <location>
        <begin position="24"/>
        <end position="77"/>
    </location>
</feature>
<name>A0A1B6P934_SORBI</name>
<reference evidence="4" key="2">
    <citation type="journal article" date="2018" name="Plant J.">
        <title>The Sorghum bicolor reference genome: improved assembly, gene annotations, a transcriptome atlas, and signatures of genome organization.</title>
        <authorList>
            <person name="McCormick R.F."/>
            <person name="Truong S.K."/>
            <person name="Sreedasyam A."/>
            <person name="Jenkins J."/>
            <person name="Shu S."/>
            <person name="Sims D."/>
            <person name="Kennedy M."/>
            <person name="Amirebrahimi M."/>
            <person name="Weers B.D."/>
            <person name="McKinley B."/>
            <person name="Mattison A."/>
            <person name="Morishige D.T."/>
            <person name="Grimwood J."/>
            <person name="Schmutz J."/>
            <person name="Mullet J.E."/>
        </authorList>
    </citation>
    <scope>NUCLEOTIDE SEQUENCE [LARGE SCALE GENOMIC DNA]</scope>
    <source>
        <strain evidence="4">cv. BTx623</strain>
    </source>
</reference>
<keyword evidence="2" id="KW-0732">Signal</keyword>
<evidence type="ECO:0008006" key="5">
    <source>
        <dbReference type="Google" id="ProtNLM"/>
    </source>
</evidence>
<dbReference type="InParanoid" id="A0A1B6P934"/>
<evidence type="ECO:0000313" key="3">
    <source>
        <dbReference type="EMBL" id="KXG22250.1"/>
    </source>
</evidence>
<feature type="region of interest" description="Disordered" evidence="1">
    <location>
        <begin position="54"/>
        <end position="77"/>
    </location>
</feature>
<protein>
    <recommendedName>
        <fullName evidence="5">Secreted protein</fullName>
    </recommendedName>
</protein>
<dbReference type="AlphaFoldDB" id="A0A1B6P934"/>
<organism evidence="3 4">
    <name type="scientific">Sorghum bicolor</name>
    <name type="common">Sorghum</name>
    <name type="synonym">Sorghum vulgare</name>
    <dbReference type="NCBI Taxonomy" id="4558"/>
    <lineage>
        <taxon>Eukaryota</taxon>
        <taxon>Viridiplantae</taxon>
        <taxon>Streptophyta</taxon>
        <taxon>Embryophyta</taxon>
        <taxon>Tracheophyta</taxon>
        <taxon>Spermatophyta</taxon>
        <taxon>Magnoliopsida</taxon>
        <taxon>Liliopsida</taxon>
        <taxon>Poales</taxon>
        <taxon>Poaceae</taxon>
        <taxon>PACMAD clade</taxon>
        <taxon>Panicoideae</taxon>
        <taxon>Andropogonodae</taxon>
        <taxon>Andropogoneae</taxon>
        <taxon>Sorghinae</taxon>
        <taxon>Sorghum</taxon>
    </lineage>
</organism>
<sequence length="77" mass="8235">MEHCRLARTSSFLILPGLQFMAAATMVWRSCAGHRRTAGLWLVFSRKGGGLVAGAQAAQRRRPPPVSLGPRGDSGDS</sequence>
<evidence type="ECO:0000256" key="1">
    <source>
        <dbReference type="SAM" id="MobiDB-lite"/>
    </source>
</evidence>
<accession>A0A1B6P934</accession>
<proteinExistence type="predicted"/>
<evidence type="ECO:0000313" key="4">
    <source>
        <dbReference type="Proteomes" id="UP000000768"/>
    </source>
</evidence>
<feature type="signal peptide" evidence="2">
    <location>
        <begin position="1"/>
        <end position="23"/>
    </location>
</feature>